<dbReference type="AlphaFoldDB" id="A0A1W2FYR8"/>
<keyword evidence="2" id="KW-1185">Reference proteome</keyword>
<sequence length="82" mass="8632">MVDPCRYADAVDAIADSYLIQLRDKAFPAASRQGTALAERHGAEVTRVFQHAVNGFAARMTRTVDGPGQAGLAPGTSADQIS</sequence>
<proteinExistence type="predicted"/>
<dbReference type="InterPro" id="IPR037045">
    <property type="entry name" value="S8pro/Inhibitor_I9_sf"/>
</dbReference>
<dbReference type="RefSeq" id="WP_084434713.1">
    <property type="nucleotide sequence ID" value="NZ_FWXV01000020.1"/>
</dbReference>
<dbReference type="Proteomes" id="UP000192674">
    <property type="component" value="Unassembled WGS sequence"/>
</dbReference>
<reference evidence="1 2" key="1">
    <citation type="submission" date="2017-04" db="EMBL/GenBank/DDBJ databases">
        <authorList>
            <person name="Afonso C.L."/>
            <person name="Miller P.J."/>
            <person name="Scott M.A."/>
            <person name="Spackman E."/>
            <person name="Goraichik I."/>
            <person name="Dimitrov K.M."/>
            <person name="Suarez D.L."/>
            <person name="Swayne D.E."/>
        </authorList>
    </citation>
    <scope>NUCLEOTIDE SEQUENCE [LARGE SCALE GENOMIC DNA]</scope>
    <source>
        <strain evidence="1 2">DSM 43828</strain>
    </source>
</reference>
<organism evidence="1 2">
    <name type="scientific">Kibdelosporangium aridum</name>
    <dbReference type="NCBI Taxonomy" id="2030"/>
    <lineage>
        <taxon>Bacteria</taxon>
        <taxon>Bacillati</taxon>
        <taxon>Actinomycetota</taxon>
        <taxon>Actinomycetes</taxon>
        <taxon>Pseudonocardiales</taxon>
        <taxon>Pseudonocardiaceae</taxon>
        <taxon>Kibdelosporangium</taxon>
    </lineage>
</organism>
<evidence type="ECO:0000313" key="1">
    <source>
        <dbReference type="EMBL" id="SMD27109.1"/>
    </source>
</evidence>
<evidence type="ECO:0000313" key="2">
    <source>
        <dbReference type="Proteomes" id="UP000192674"/>
    </source>
</evidence>
<protein>
    <submittedName>
        <fullName evidence="1">Uncharacterized protein</fullName>
    </submittedName>
</protein>
<dbReference type="Gene3D" id="3.30.70.80">
    <property type="entry name" value="Peptidase S8 propeptide/proteinase inhibitor I9"/>
    <property type="match status" value="1"/>
</dbReference>
<accession>A0A1W2FYR8</accession>
<gene>
    <name evidence="1" type="ORF">SAMN05661093_10706</name>
</gene>
<dbReference type="EMBL" id="FWXV01000020">
    <property type="protein sequence ID" value="SMD27109.1"/>
    <property type="molecule type" value="Genomic_DNA"/>
</dbReference>
<name>A0A1W2FYR8_KIBAR</name>